<dbReference type="InterPro" id="IPR006212">
    <property type="entry name" value="Furin_repeat"/>
</dbReference>
<dbReference type="SMART" id="SM00181">
    <property type="entry name" value="EGF"/>
    <property type="match status" value="10"/>
</dbReference>
<reference evidence="6 7" key="1">
    <citation type="submission" date="2012-10" db="EMBL/GenBank/DDBJ databases">
        <authorList>
            <person name="Zafar N."/>
            <person name="Inman J."/>
            <person name="Hall N."/>
            <person name="Lorenzi H."/>
            <person name="Caler E."/>
        </authorList>
    </citation>
    <scope>NUCLEOTIDE SEQUENCE [LARGE SCALE GENOMIC DNA]</scope>
    <source>
        <strain evidence="6 7">IP1</strain>
    </source>
</reference>
<evidence type="ECO:0000256" key="3">
    <source>
        <dbReference type="PROSITE-ProRule" id="PRU10141"/>
    </source>
</evidence>
<dbReference type="CDD" id="cd13999">
    <property type="entry name" value="STKc_MAP3K-like"/>
    <property type="match status" value="1"/>
</dbReference>
<dbReference type="InterPro" id="IPR009030">
    <property type="entry name" value="Growth_fac_rcpt_cys_sf"/>
</dbReference>
<feature type="transmembrane region" description="Helical" evidence="4">
    <location>
        <begin position="855"/>
        <end position="884"/>
    </location>
</feature>
<keyword evidence="1 3" id="KW-0547">Nucleotide-binding</keyword>
<dbReference type="PROSITE" id="PS00108">
    <property type="entry name" value="PROTEIN_KINASE_ST"/>
    <property type="match status" value="1"/>
</dbReference>
<dbReference type="EC" id="2.7.11.25" evidence="6"/>
<dbReference type="PROSITE" id="PS00107">
    <property type="entry name" value="PROTEIN_KINASE_ATP"/>
    <property type="match status" value="1"/>
</dbReference>
<dbReference type="InterPro" id="IPR017441">
    <property type="entry name" value="Protein_kinase_ATP_BS"/>
</dbReference>
<dbReference type="RefSeq" id="XP_004256974.1">
    <property type="nucleotide sequence ID" value="XM_004256926.1"/>
</dbReference>
<dbReference type="OrthoDB" id="339325at2759"/>
<evidence type="ECO:0000313" key="6">
    <source>
        <dbReference type="EMBL" id="ELP90203.1"/>
    </source>
</evidence>
<dbReference type="SMART" id="SM00261">
    <property type="entry name" value="FU"/>
    <property type="match status" value="7"/>
</dbReference>
<keyword evidence="4" id="KW-1133">Transmembrane helix</keyword>
<dbReference type="GeneID" id="14889184"/>
<dbReference type="GO" id="GO:0005524">
    <property type="term" value="F:ATP binding"/>
    <property type="evidence" value="ECO:0007669"/>
    <property type="project" value="UniProtKB-UniRule"/>
</dbReference>
<protein>
    <submittedName>
        <fullName evidence="6">Protein serine/threonine kinase, putative</fullName>
        <ecNumber evidence="6">2.7.11.25</ecNumber>
    </submittedName>
</protein>
<dbReference type="PROSITE" id="PS50011">
    <property type="entry name" value="PROTEIN_KINASE_DOM"/>
    <property type="match status" value="1"/>
</dbReference>
<gene>
    <name evidence="6" type="ORF">EIN_501290</name>
</gene>
<dbReference type="PANTHER" id="PTHR45756:SF1">
    <property type="entry name" value="PROTEIN KINASE DOMAIN CONTAINING PROTEIN"/>
    <property type="match status" value="1"/>
</dbReference>
<dbReference type="SUPFAM" id="SSF57184">
    <property type="entry name" value="Growth factor receptor domain"/>
    <property type="match status" value="4"/>
</dbReference>
<keyword evidence="2 3" id="KW-0067">ATP-binding</keyword>
<evidence type="ECO:0000256" key="4">
    <source>
        <dbReference type="SAM" id="Phobius"/>
    </source>
</evidence>
<dbReference type="KEGG" id="eiv:EIN_501290"/>
<dbReference type="Gene3D" id="1.10.510.10">
    <property type="entry name" value="Transferase(Phosphotransferase) domain 1"/>
    <property type="match status" value="1"/>
</dbReference>
<dbReference type="PANTHER" id="PTHR45756">
    <property type="entry name" value="PALMITOYLTRANSFERASE"/>
    <property type="match status" value="1"/>
</dbReference>
<dbReference type="Gene3D" id="3.30.200.20">
    <property type="entry name" value="Phosphorylase Kinase, domain 1"/>
    <property type="match status" value="1"/>
</dbReference>
<dbReference type="Pfam" id="PF00069">
    <property type="entry name" value="Pkinase"/>
    <property type="match status" value="1"/>
</dbReference>
<keyword evidence="7" id="KW-1185">Reference proteome</keyword>
<dbReference type="InterPro" id="IPR000719">
    <property type="entry name" value="Prot_kinase_dom"/>
</dbReference>
<dbReference type="Proteomes" id="UP000014680">
    <property type="component" value="Unassembled WGS sequence"/>
</dbReference>
<dbReference type="InterPro" id="IPR011009">
    <property type="entry name" value="Kinase-like_dom_sf"/>
</dbReference>
<dbReference type="VEuPathDB" id="AmoebaDB:EIN_501290"/>
<evidence type="ECO:0000256" key="2">
    <source>
        <dbReference type="ARBA" id="ARBA00022840"/>
    </source>
</evidence>
<sequence length="1301" mass="144213">MCVECSATCQQNECNTANGLCTKCIDNYVVTSPISTNCESCSAYDQNCVTCATDSTRKCVSCKPNYYIKTSGDYKCQSCSSTCGGACDGSNGICTTCSSGMVPTNPPSTVCISCQAFDVNCESCVTGERKCAKCSTLNMYPDDTSHTCVSCSTTCGGSCDATNGICTACQDNYVFQSTKSRVCESCSTFDAHCAKCSSAFDRKCVMCNTGYYPDEIGVCVQCSTINTNCTSCSQTVKKCLACKDPQYVALSGLCSNCEVGTYKKTDMTCESCYFATENCNVCSTLTVAVSNCTSCMTNYVLNGGKCQSCPSGKYYNPNSKSCQSNDVNCQIQVDESTCLLCNSNYFLANGICQQTTRCHSPSNITMFSCDCYDQISVNSDCQDKMVNCKYQKVEKNNYICINCNNNFTLNGNECQSSQQNMEIRNGITYNCGVGDYLNISNECVNCGVSVSVCQLSRTKVMPLKCYTDYVFDTTSNQCVTDENCQTAKYGFCTKCASDLNYASQGRCLQCQTNNCGLCDSNCCLKCLDGFVRYTDTWCISKSEISTCKTFSSSGCVVCNEGYYQTDAKNVENKYDYCVPIESTTVTNCKRYNAKNNKCVECLDAFKLKSGICAESFDEDDKLKTSSKTATETTCLIRNNKGCQHCADGYYNINNECLQCENDCLFCYNTTYCTTCRSGFYLSADMSCKSLGALQESCDIALPGGGGCAICNIGYYREGISCTPCDESCALCVNSNECLACKDGYFNIPSEGKLCQPNTTLSNCEFSSSSGCERCMSGHYLSNYKCYKCSSNCISCDTESVCTKCDEKEYVLVNLQCLHFTKVEHCVSAQKSKCVKCEGRREPTDSGDNCTDSVNYGVVIGIPITVVVLLILTVTLLIVILFYILQRYSRKQQMQNVCVFDIKSSNLTMEKMNEVLCSNKNVLRFDIDSDEVIKVDTETRDLICIGNTSKHSLKVQFSVIEGCDCYQIGTLPSIVTLKQGKACEFELFIKPLCSCQIKENIMVIALDIVTGTVLSNKLQIEVDTEQSTKLNYRELEETKQIGEGSFGIVYKGNYRGNVVAIKKMKQSDNKEETISEFRNEVDMLDKFRNEYIVHFFGAVLIPNKICMVTKFAQYGSLQDLINKKKSIEVEMHLRIKFILDASKGILYLHENGILHRDIKPDNILVISLNLNEKVNAKLTDFGSARNINMLMTNMTFTKGIGTPVYMAPEILKKEKYKKSADVFSLGITMFECFGWCQAYPKTQFKFPWTIAEFVIEGKRLDKKESMSDNSYEIIQRCWEHEQSKRLNIEDLVSNLSKLVLKG</sequence>
<dbReference type="SUPFAM" id="SSF56112">
    <property type="entry name" value="Protein kinase-like (PK-like)"/>
    <property type="match status" value="1"/>
</dbReference>
<keyword evidence="6" id="KW-0418">Kinase</keyword>
<dbReference type="InterPro" id="IPR000742">
    <property type="entry name" value="EGF"/>
</dbReference>
<evidence type="ECO:0000259" key="5">
    <source>
        <dbReference type="PROSITE" id="PS50011"/>
    </source>
</evidence>
<dbReference type="Gene3D" id="2.10.220.10">
    <property type="entry name" value="Hormone Receptor, Insulin-like Growth Factor Receptor 1, Chain A, domain 2"/>
    <property type="match status" value="1"/>
</dbReference>
<evidence type="ECO:0000256" key="1">
    <source>
        <dbReference type="ARBA" id="ARBA00022741"/>
    </source>
</evidence>
<dbReference type="InterPro" id="IPR053215">
    <property type="entry name" value="TKL_Ser/Thr_kinase"/>
</dbReference>
<accession>L7FN07</accession>
<feature type="domain" description="Protein kinase" evidence="5">
    <location>
        <begin position="1034"/>
        <end position="1298"/>
    </location>
</feature>
<dbReference type="EMBL" id="KB206526">
    <property type="protein sequence ID" value="ELP90203.1"/>
    <property type="molecule type" value="Genomic_DNA"/>
</dbReference>
<organism evidence="6 7">
    <name type="scientific">Entamoeba invadens IP1</name>
    <dbReference type="NCBI Taxonomy" id="370355"/>
    <lineage>
        <taxon>Eukaryota</taxon>
        <taxon>Amoebozoa</taxon>
        <taxon>Evosea</taxon>
        <taxon>Archamoebae</taxon>
        <taxon>Mastigamoebida</taxon>
        <taxon>Entamoebidae</taxon>
        <taxon>Entamoeba</taxon>
    </lineage>
</organism>
<keyword evidence="4" id="KW-0472">Membrane</keyword>
<dbReference type="SMART" id="SM00220">
    <property type="entry name" value="S_TKc"/>
    <property type="match status" value="1"/>
</dbReference>
<evidence type="ECO:0000313" key="7">
    <source>
        <dbReference type="Proteomes" id="UP000014680"/>
    </source>
</evidence>
<proteinExistence type="predicted"/>
<dbReference type="InterPro" id="IPR008271">
    <property type="entry name" value="Ser/Thr_kinase_AS"/>
</dbReference>
<keyword evidence="4" id="KW-0812">Transmembrane</keyword>
<keyword evidence="6" id="KW-0808">Transferase</keyword>
<name>L7FN07_ENTIV</name>
<dbReference type="GO" id="GO:0004709">
    <property type="term" value="F:MAP kinase kinase kinase activity"/>
    <property type="evidence" value="ECO:0007669"/>
    <property type="project" value="UniProtKB-EC"/>
</dbReference>
<feature type="binding site" evidence="3">
    <location>
        <position position="1062"/>
    </location>
    <ligand>
        <name>ATP</name>
        <dbReference type="ChEBI" id="CHEBI:30616"/>
    </ligand>
</feature>